<name>A0A8K1GFE2_9PASS</name>
<gene>
    <name evidence="1" type="ORF">HGM15179_009374</name>
</gene>
<proteinExistence type="predicted"/>
<organism evidence="1 2">
    <name type="scientific">Zosterops borbonicus</name>
    <dbReference type="NCBI Taxonomy" id="364589"/>
    <lineage>
        <taxon>Eukaryota</taxon>
        <taxon>Metazoa</taxon>
        <taxon>Chordata</taxon>
        <taxon>Craniata</taxon>
        <taxon>Vertebrata</taxon>
        <taxon>Euteleostomi</taxon>
        <taxon>Archelosauria</taxon>
        <taxon>Archosauria</taxon>
        <taxon>Dinosauria</taxon>
        <taxon>Saurischia</taxon>
        <taxon>Theropoda</taxon>
        <taxon>Coelurosauria</taxon>
        <taxon>Aves</taxon>
        <taxon>Neognathae</taxon>
        <taxon>Neoaves</taxon>
        <taxon>Telluraves</taxon>
        <taxon>Australaves</taxon>
        <taxon>Passeriformes</taxon>
        <taxon>Sylvioidea</taxon>
        <taxon>Zosteropidae</taxon>
        <taxon>Zosterops</taxon>
    </lineage>
</organism>
<keyword evidence="2" id="KW-1185">Reference proteome</keyword>
<accession>A0A8K1GFE2</accession>
<protein>
    <submittedName>
        <fullName evidence="1">Uncharacterized protein</fullName>
    </submittedName>
</protein>
<evidence type="ECO:0000313" key="1">
    <source>
        <dbReference type="EMBL" id="TRZ17759.1"/>
    </source>
</evidence>
<evidence type="ECO:0000313" key="2">
    <source>
        <dbReference type="Proteomes" id="UP000796761"/>
    </source>
</evidence>
<dbReference type="EMBL" id="SWJQ01000252">
    <property type="protein sequence ID" value="TRZ17759.1"/>
    <property type="molecule type" value="Genomic_DNA"/>
</dbReference>
<comment type="caution">
    <text evidence="1">The sequence shown here is derived from an EMBL/GenBank/DDBJ whole genome shotgun (WGS) entry which is preliminary data.</text>
</comment>
<reference evidence="1" key="1">
    <citation type="submission" date="2019-04" db="EMBL/GenBank/DDBJ databases">
        <title>Genome assembly of Zosterops borbonicus 15179.</title>
        <authorList>
            <person name="Leroy T."/>
            <person name="Anselmetti Y."/>
            <person name="Tilak M.-K."/>
            <person name="Nabholz B."/>
        </authorList>
    </citation>
    <scope>NUCLEOTIDE SEQUENCE</scope>
    <source>
        <strain evidence="1">HGM_15179</strain>
        <tissue evidence="1">Muscle</tissue>
    </source>
</reference>
<dbReference type="Proteomes" id="UP000796761">
    <property type="component" value="Unassembled WGS sequence"/>
</dbReference>
<sequence length="195" mass="21242">MSRDPRLLDEMYQELCSGSWNGRDVLAGQGLQGYSAAKTQSRAQKWWGCTVAPSSSRAGKDEVVDWQLIGICLGPITNSLWCLISCKSKPRISPLAQVEWAIGGSSPISERISLVLVTITQPKGNLILLGASGQAVKGTRLWKGGSEQLHENRNRDRLLGIWIALEEGKASPAQSTKPNLTDVLPQMQLWAGSLF</sequence>
<dbReference type="AlphaFoldDB" id="A0A8K1GFE2"/>